<name>A0A8J5KI44_ZINOF</name>
<dbReference type="PANTHER" id="PTHR34563:SF6">
    <property type="entry name" value="OS08G0416800 PROTEIN"/>
    <property type="match status" value="1"/>
</dbReference>
<comment type="caution">
    <text evidence="1">The sequence shown here is derived from an EMBL/GenBank/DDBJ whole genome shotgun (WGS) entry which is preliminary data.</text>
</comment>
<gene>
    <name evidence="1" type="ORF">ZIOFF_052868</name>
</gene>
<protein>
    <submittedName>
        <fullName evidence="1">Uncharacterized protein</fullName>
    </submittedName>
</protein>
<evidence type="ECO:0000313" key="1">
    <source>
        <dbReference type="EMBL" id="KAG6484353.1"/>
    </source>
</evidence>
<dbReference type="Proteomes" id="UP000734854">
    <property type="component" value="Unassembled WGS sequence"/>
</dbReference>
<evidence type="ECO:0000313" key="2">
    <source>
        <dbReference type="Proteomes" id="UP000734854"/>
    </source>
</evidence>
<accession>A0A8J5KI44</accession>
<dbReference type="EMBL" id="JACMSC010000015">
    <property type="protein sequence ID" value="KAG6484353.1"/>
    <property type="molecule type" value="Genomic_DNA"/>
</dbReference>
<dbReference type="AlphaFoldDB" id="A0A8J5KI44"/>
<sequence>MEKLESLVEAIKNRVQWITKKKKKKNSKTSKLYMKMGKSASVKMEIKSRNARRLIDRTLEAADHPGKIALPS</sequence>
<proteinExistence type="predicted"/>
<organism evidence="1 2">
    <name type="scientific">Zingiber officinale</name>
    <name type="common">Ginger</name>
    <name type="synonym">Amomum zingiber</name>
    <dbReference type="NCBI Taxonomy" id="94328"/>
    <lineage>
        <taxon>Eukaryota</taxon>
        <taxon>Viridiplantae</taxon>
        <taxon>Streptophyta</taxon>
        <taxon>Embryophyta</taxon>
        <taxon>Tracheophyta</taxon>
        <taxon>Spermatophyta</taxon>
        <taxon>Magnoliopsida</taxon>
        <taxon>Liliopsida</taxon>
        <taxon>Zingiberales</taxon>
        <taxon>Zingiberaceae</taxon>
        <taxon>Zingiber</taxon>
    </lineage>
</organism>
<dbReference type="PANTHER" id="PTHR34563">
    <property type="entry name" value="BNACNNG33880D PROTEIN"/>
    <property type="match status" value="1"/>
</dbReference>
<reference evidence="1 2" key="1">
    <citation type="submission" date="2020-08" db="EMBL/GenBank/DDBJ databases">
        <title>Plant Genome Project.</title>
        <authorList>
            <person name="Zhang R.-G."/>
        </authorList>
    </citation>
    <scope>NUCLEOTIDE SEQUENCE [LARGE SCALE GENOMIC DNA]</scope>
    <source>
        <tissue evidence="1">Rhizome</tissue>
    </source>
</reference>
<keyword evidence="2" id="KW-1185">Reference proteome</keyword>